<gene>
    <name evidence="2" type="ORF">VFH_II165640</name>
</gene>
<name>A0AAV0ZLD8_VICFA</name>
<dbReference type="Proteomes" id="UP001157006">
    <property type="component" value="Chromosome 2"/>
</dbReference>
<feature type="compositionally biased region" description="Polar residues" evidence="1">
    <location>
        <begin position="71"/>
        <end position="96"/>
    </location>
</feature>
<evidence type="ECO:0000256" key="1">
    <source>
        <dbReference type="SAM" id="MobiDB-lite"/>
    </source>
</evidence>
<protein>
    <submittedName>
        <fullName evidence="2">Uncharacterized protein</fullName>
    </submittedName>
</protein>
<accession>A0AAV0ZLD8</accession>
<feature type="compositionally biased region" description="Low complexity" evidence="1">
    <location>
        <begin position="29"/>
        <end position="41"/>
    </location>
</feature>
<reference evidence="2 3" key="1">
    <citation type="submission" date="2023-01" db="EMBL/GenBank/DDBJ databases">
        <authorList>
            <person name="Kreplak J."/>
        </authorList>
    </citation>
    <scope>NUCLEOTIDE SEQUENCE [LARGE SCALE GENOMIC DNA]</scope>
</reference>
<dbReference type="EMBL" id="OX451737">
    <property type="protein sequence ID" value="CAI8599246.1"/>
    <property type="molecule type" value="Genomic_DNA"/>
</dbReference>
<dbReference type="AlphaFoldDB" id="A0AAV0ZLD8"/>
<proteinExistence type="predicted"/>
<organism evidence="2 3">
    <name type="scientific">Vicia faba</name>
    <name type="common">Broad bean</name>
    <name type="synonym">Faba vulgaris</name>
    <dbReference type="NCBI Taxonomy" id="3906"/>
    <lineage>
        <taxon>Eukaryota</taxon>
        <taxon>Viridiplantae</taxon>
        <taxon>Streptophyta</taxon>
        <taxon>Embryophyta</taxon>
        <taxon>Tracheophyta</taxon>
        <taxon>Spermatophyta</taxon>
        <taxon>Magnoliopsida</taxon>
        <taxon>eudicotyledons</taxon>
        <taxon>Gunneridae</taxon>
        <taxon>Pentapetalae</taxon>
        <taxon>rosids</taxon>
        <taxon>fabids</taxon>
        <taxon>Fabales</taxon>
        <taxon>Fabaceae</taxon>
        <taxon>Papilionoideae</taxon>
        <taxon>50 kb inversion clade</taxon>
        <taxon>NPAAA clade</taxon>
        <taxon>Hologalegina</taxon>
        <taxon>IRL clade</taxon>
        <taxon>Fabeae</taxon>
        <taxon>Vicia</taxon>
    </lineage>
</organism>
<keyword evidence="3" id="KW-1185">Reference proteome</keyword>
<feature type="compositionally biased region" description="Basic and acidic residues" evidence="1">
    <location>
        <begin position="42"/>
        <end position="51"/>
    </location>
</feature>
<evidence type="ECO:0000313" key="3">
    <source>
        <dbReference type="Proteomes" id="UP001157006"/>
    </source>
</evidence>
<sequence>MRSQKEVGRISFLFHPYHTPNRADLRLQPSAPIAAASPHAPETTRDADKHPVAPRTVTKVNHDGALRDPQSIPSTTEPTRSQTPPSRSNVTTTRNPPTILGFRYNTFTFRWLVCLI</sequence>
<evidence type="ECO:0000313" key="2">
    <source>
        <dbReference type="EMBL" id="CAI8599246.1"/>
    </source>
</evidence>
<feature type="region of interest" description="Disordered" evidence="1">
    <location>
        <begin position="23"/>
        <end position="97"/>
    </location>
</feature>